<organism evidence="2 3">
    <name type="scientific">Mycteria americana</name>
    <name type="common">Wood stork</name>
    <dbReference type="NCBI Taxonomy" id="33587"/>
    <lineage>
        <taxon>Eukaryota</taxon>
        <taxon>Metazoa</taxon>
        <taxon>Chordata</taxon>
        <taxon>Craniata</taxon>
        <taxon>Vertebrata</taxon>
        <taxon>Euteleostomi</taxon>
        <taxon>Archelosauria</taxon>
        <taxon>Archosauria</taxon>
        <taxon>Dinosauria</taxon>
        <taxon>Saurischia</taxon>
        <taxon>Theropoda</taxon>
        <taxon>Coelurosauria</taxon>
        <taxon>Aves</taxon>
        <taxon>Neognathae</taxon>
        <taxon>Neoaves</taxon>
        <taxon>Aequornithes</taxon>
        <taxon>Ciconiiformes</taxon>
        <taxon>Ciconiidae</taxon>
        <taxon>Mycteria</taxon>
    </lineage>
</organism>
<proteinExistence type="predicted"/>
<feature type="region of interest" description="Disordered" evidence="1">
    <location>
        <begin position="54"/>
        <end position="167"/>
    </location>
</feature>
<feature type="compositionally biased region" description="Low complexity" evidence="1">
    <location>
        <begin position="1"/>
        <end position="10"/>
    </location>
</feature>
<reference evidence="2 3" key="1">
    <citation type="journal article" date="2023" name="J. Hered.">
        <title>Chromosome-level genome of the wood stork (Mycteria americana) provides insight into avian chromosome evolution.</title>
        <authorList>
            <person name="Flamio R. Jr."/>
            <person name="Ramstad K.M."/>
        </authorList>
    </citation>
    <scope>NUCLEOTIDE SEQUENCE [LARGE SCALE GENOMIC DNA]</scope>
    <source>
        <strain evidence="2">JAX WOST 10</strain>
    </source>
</reference>
<name>A0AAN7MYF3_MYCAM</name>
<accession>A0AAN7MYF3</accession>
<gene>
    <name evidence="2" type="ORF">QYF61_010837</name>
</gene>
<dbReference type="AlphaFoldDB" id="A0AAN7MYF3"/>
<protein>
    <submittedName>
        <fullName evidence="2">Uncharacterized protein</fullName>
    </submittedName>
</protein>
<feature type="region of interest" description="Disordered" evidence="1">
    <location>
        <begin position="1"/>
        <end position="24"/>
    </location>
</feature>
<dbReference type="EMBL" id="JAUNZN010000009">
    <property type="protein sequence ID" value="KAK4815969.1"/>
    <property type="molecule type" value="Genomic_DNA"/>
</dbReference>
<feature type="compositionally biased region" description="Pro residues" evidence="1">
    <location>
        <begin position="11"/>
        <end position="24"/>
    </location>
</feature>
<keyword evidence="3" id="KW-1185">Reference proteome</keyword>
<evidence type="ECO:0000256" key="1">
    <source>
        <dbReference type="SAM" id="MobiDB-lite"/>
    </source>
</evidence>
<evidence type="ECO:0000313" key="3">
    <source>
        <dbReference type="Proteomes" id="UP001333110"/>
    </source>
</evidence>
<sequence length="167" mass="17256">MFPAGASPGPARAPPLSTPGLAWPPPHRTLCPHVPGLCSPTSLHCPAQPRYGSARIPPPARSHDLLLLSAPASGRTLPRPEPQEVQQGEAQSPAPGEGQHQAPAPVVGCLAGKQPGKGDHAAVLTHRLSSRSSRSSLGAGIFSPLLGKDPSLAESRQMDAKRLRTLG</sequence>
<dbReference type="Proteomes" id="UP001333110">
    <property type="component" value="Unassembled WGS sequence"/>
</dbReference>
<evidence type="ECO:0000313" key="2">
    <source>
        <dbReference type="EMBL" id="KAK4815969.1"/>
    </source>
</evidence>
<feature type="compositionally biased region" description="Basic and acidic residues" evidence="1">
    <location>
        <begin position="156"/>
        <end position="167"/>
    </location>
</feature>
<comment type="caution">
    <text evidence="2">The sequence shown here is derived from an EMBL/GenBank/DDBJ whole genome shotgun (WGS) entry which is preliminary data.</text>
</comment>